<feature type="compositionally biased region" description="Acidic residues" evidence="35">
    <location>
        <begin position="977"/>
        <end position="992"/>
    </location>
</feature>
<dbReference type="GO" id="GO:0005886">
    <property type="term" value="C:plasma membrane"/>
    <property type="evidence" value="ECO:0000318"/>
    <property type="project" value="GO_Central"/>
</dbReference>
<feature type="binding site" evidence="32">
    <location>
        <position position="1035"/>
    </location>
    <ligand>
        <name>Mg(2+)</name>
        <dbReference type="ChEBI" id="CHEBI:18420"/>
    </ligand>
</feature>
<dbReference type="FunFam" id="2.60.40.10:FF:000247">
    <property type="entry name" value="Vascular endothelial growth factor receptor 3"/>
    <property type="match status" value="1"/>
</dbReference>
<dbReference type="InterPro" id="IPR017441">
    <property type="entry name" value="Protein_kinase_ATP_BS"/>
</dbReference>
<reference evidence="39" key="2">
    <citation type="submission" date="2025-08" db="UniProtKB">
        <authorList>
            <consortium name="Ensembl"/>
        </authorList>
    </citation>
    <scope>IDENTIFICATION</scope>
</reference>
<dbReference type="SMART" id="SM00408">
    <property type="entry name" value="IGc2"/>
    <property type="match status" value="4"/>
</dbReference>
<dbReference type="GO" id="GO:0043235">
    <property type="term" value="C:receptor complex"/>
    <property type="evidence" value="ECO:0000318"/>
    <property type="project" value="GO_Central"/>
</dbReference>
<evidence type="ECO:0000256" key="24">
    <source>
        <dbReference type="ARBA" id="ARBA00023157"/>
    </source>
</evidence>
<dbReference type="PROSITE" id="PS50011">
    <property type="entry name" value="PROTEIN_KINASE_DOM"/>
    <property type="match status" value="1"/>
</dbReference>
<dbReference type="PANTHER" id="PTHR24416">
    <property type="entry name" value="TYROSINE-PROTEIN KINASE RECEPTOR"/>
    <property type="match status" value="1"/>
</dbReference>
<feature type="region of interest" description="Disordered" evidence="35">
    <location>
        <begin position="1176"/>
        <end position="1208"/>
    </location>
</feature>
<evidence type="ECO:0000256" key="7">
    <source>
        <dbReference type="ARBA" id="ARBA00022473"/>
    </source>
</evidence>
<dbReference type="GO" id="GO:0005021">
    <property type="term" value="F:vascular endothelial growth factor receptor activity"/>
    <property type="evidence" value="ECO:0000318"/>
    <property type="project" value="GO_Central"/>
</dbReference>
<dbReference type="InterPro" id="IPR008266">
    <property type="entry name" value="Tyr_kinase_AS"/>
</dbReference>
<evidence type="ECO:0000256" key="6">
    <source>
        <dbReference type="ARBA" id="ARBA00022258"/>
    </source>
</evidence>
<dbReference type="FunFam" id="2.60.40.10:FF:002345">
    <property type="entry name" value="FMS related tyrosine kinase 1"/>
    <property type="match status" value="1"/>
</dbReference>
<dbReference type="FunCoup" id="W5MA30">
    <property type="interactions" value="409"/>
</dbReference>
<dbReference type="PROSITE" id="PS00107">
    <property type="entry name" value="PROTEIN_KINASE_ATP"/>
    <property type="match status" value="1"/>
</dbReference>
<dbReference type="SMART" id="SM00219">
    <property type="entry name" value="TyrKc"/>
    <property type="match status" value="1"/>
</dbReference>
<dbReference type="Pfam" id="PF22971">
    <property type="entry name" value="Ig_VEGFR-1-like_5th"/>
    <property type="match status" value="1"/>
</dbReference>
<dbReference type="InterPro" id="IPR036179">
    <property type="entry name" value="Ig-like_dom_sf"/>
</dbReference>
<accession>W5MA30</accession>
<evidence type="ECO:0000256" key="10">
    <source>
        <dbReference type="ARBA" id="ARBA00022553"/>
    </source>
</evidence>
<dbReference type="OrthoDB" id="10059496at2759"/>
<dbReference type="PROSITE" id="PS50835">
    <property type="entry name" value="IG_LIKE"/>
    <property type="match status" value="6"/>
</dbReference>
<evidence type="ECO:0000256" key="5">
    <source>
        <dbReference type="ARBA" id="ARBA00011902"/>
    </source>
</evidence>
<evidence type="ECO:0000256" key="33">
    <source>
        <dbReference type="PROSITE-ProRule" id="PRU10141"/>
    </source>
</evidence>
<dbReference type="InterPro" id="IPR020635">
    <property type="entry name" value="Tyr_kinase_cat_dom"/>
</dbReference>
<evidence type="ECO:0000256" key="2">
    <source>
        <dbReference type="ARBA" id="ARBA00004177"/>
    </source>
</evidence>
<feature type="domain" description="Protein kinase" evidence="37">
    <location>
        <begin position="832"/>
        <end position="1166"/>
    </location>
</feature>
<dbReference type="Pfam" id="PF17988">
    <property type="entry name" value="VEGFR-2_TMD"/>
    <property type="match status" value="1"/>
</dbReference>
<evidence type="ECO:0000256" key="15">
    <source>
        <dbReference type="ARBA" id="ARBA00022737"/>
    </source>
</evidence>
<feature type="compositionally biased region" description="Polar residues" evidence="35">
    <location>
        <begin position="1182"/>
        <end position="1200"/>
    </location>
</feature>
<dbReference type="SUPFAM" id="SSF48726">
    <property type="entry name" value="Immunoglobulin"/>
    <property type="match status" value="7"/>
</dbReference>
<evidence type="ECO:0000256" key="1">
    <source>
        <dbReference type="ARBA" id="ARBA00004123"/>
    </source>
</evidence>
<keyword evidence="17" id="KW-0967">Endosome</keyword>
<dbReference type="Proteomes" id="UP000018468">
    <property type="component" value="Linkage group LG3"/>
</dbReference>
<keyword evidence="11" id="KW-0037">Angiogenesis</keyword>
<comment type="catalytic activity">
    <reaction evidence="29">
        <text>L-tyrosyl-[protein] + ATP = O-phospho-L-tyrosyl-[protein] + ADP + H(+)</text>
        <dbReference type="Rhea" id="RHEA:10596"/>
        <dbReference type="Rhea" id="RHEA-COMP:10136"/>
        <dbReference type="Rhea" id="RHEA-COMP:20101"/>
        <dbReference type="ChEBI" id="CHEBI:15378"/>
        <dbReference type="ChEBI" id="CHEBI:30616"/>
        <dbReference type="ChEBI" id="CHEBI:46858"/>
        <dbReference type="ChEBI" id="CHEBI:61978"/>
        <dbReference type="ChEBI" id="CHEBI:456216"/>
        <dbReference type="EC" id="2.7.10.1"/>
    </reaction>
</comment>
<name>W5MA30_LEPOC</name>
<dbReference type="PRINTS" id="PR01833">
    <property type="entry name" value="VEGFRECEPTR1"/>
</dbReference>
<evidence type="ECO:0000256" key="25">
    <source>
        <dbReference type="ARBA" id="ARBA00023170"/>
    </source>
</evidence>
<evidence type="ECO:0000256" key="31">
    <source>
        <dbReference type="PIRSR" id="PIRSR000615-2"/>
    </source>
</evidence>
<keyword evidence="32" id="KW-0479">Metal-binding</keyword>
<dbReference type="SUPFAM" id="SSF56112">
    <property type="entry name" value="Protein kinase-like (PK-like)"/>
    <property type="match status" value="1"/>
</dbReference>
<dbReference type="Pfam" id="PF07679">
    <property type="entry name" value="I-set"/>
    <property type="match status" value="2"/>
</dbReference>
<evidence type="ECO:0000256" key="23">
    <source>
        <dbReference type="ARBA" id="ARBA00023137"/>
    </source>
</evidence>
<evidence type="ECO:0000313" key="40">
    <source>
        <dbReference type="Proteomes" id="UP000018468"/>
    </source>
</evidence>
<dbReference type="PRINTS" id="PR01832">
    <property type="entry name" value="VEGFRECEPTOR"/>
</dbReference>
<organism evidence="39 40">
    <name type="scientific">Lepisosteus oculatus</name>
    <name type="common">Spotted gar</name>
    <dbReference type="NCBI Taxonomy" id="7918"/>
    <lineage>
        <taxon>Eukaryota</taxon>
        <taxon>Metazoa</taxon>
        <taxon>Chordata</taxon>
        <taxon>Craniata</taxon>
        <taxon>Vertebrata</taxon>
        <taxon>Euteleostomi</taxon>
        <taxon>Actinopterygii</taxon>
        <taxon>Neopterygii</taxon>
        <taxon>Holostei</taxon>
        <taxon>Semionotiformes</taxon>
        <taxon>Lepisosteidae</taxon>
        <taxon>Lepisosteus</taxon>
    </lineage>
</organism>
<dbReference type="GO" id="GO:0043410">
    <property type="term" value="P:positive regulation of MAPK cascade"/>
    <property type="evidence" value="ECO:0000318"/>
    <property type="project" value="GO_Central"/>
</dbReference>
<dbReference type="GO" id="GO:0001570">
    <property type="term" value="P:vasculogenesis"/>
    <property type="evidence" value="ECO:0007669"/>
    <property type="project" value="Ensembl"/>
</dbReference>
<dbReference type="eggNOG" id="KOG0200">
    <property type="taxonomic scope" value="Eukaryota"/>
</dbReference>
<feature type="binding site" evidence="32">
    <location>
        <position position="1048"/>
    </location>
    <ligand>
        <name>Mg(2+)</name>
        <dbReference type="ChEBI" id="CHEBI:18420"/>
    </ligand>
</feature>
<evidence type="ECO:0000256" key="21">
    <source>
        <dbReference type="ARBA" id="ARBA00022989"/>
    </source>
</evidence>
<keyword evidence="9" id="KW-0963">Cytoplasm</keyword>
<keyword evidence="28 34" id="KW-0393">Immunoglobulin domain</keyword>
<dbReference type="FunFam" id="2.60.40.10:FF:000143">
    <property type="entry name" value="Vascular endothelial growth factor receptor 3"/>
    <property type="match status" value="1"/>
</dbReference>
<keyword evidence="40" id="KW-1185">Reference proteome</keyword>
<evidence type="ECO:0000256" key="17">
    <source>
        <dbReference type="ARBA" id="ARBA00022753"/>
    </source>
</evidence>
<evidence type="ECO:0000313" key="39">
    <source>
        <dbReference type="Ensembl" id="ENSLOCP00000005239.1"/>
    </source>
</evidence>
<comment type="similarity">
    <text evidence="34">Belongs to the protein kinase superfamily. Tyr protein kinase family. CSF-1/PDGF receptor subfamily.</text>
</comment>
<dbReference type="Bgee" id="ENSLOCG00000004379">
    <property type="expression patterns" value="Expressed in testis and 11 other cell types or tissues"/>
</dbReference>
<keyword evidence="22" id="KW-0472">Membrane</keyword>
<dbReference type="InterPro" id="IPR011009">
    <property type="entry name" value="Kinase-like_dom_sf"/>
</dbReference>
<dbReference type="PROSITE" id="PS00109">
    <property type="entry name" value="PROTEIN_KINASE_TYR"/>
    <property type="match status" value="1"/>
</dbReference>
<feature type="signal peptide" evidence="36">
    <location>
        <begin position="1"/>
        <end position="18"/>
    </location>
</feature>
<dbReference type="Ensembl" id="ENSLOCT00000005247.1">
    <property type="protein sequence ID" value="ENSLOCP00000005239.1"/>
    <property type="gene ID" value="ENSLOCG00000004379.1"/>
</dbReference>
<dbReference type="InParanoid" id="W5MA30"/>
<evidence type="ECO:0000256" key="28">
    <source>
        <dbReference type="ARBA" id="ARBA00023319"/>
    </source>
</evidence>
<evidence type="ECO:0000259" key="38">
    <source>
        <dbReference type="PROSITE" id="PS50835"/>
    </source>
</evidence>
<keyword evidence="23" id="KW-0829">Tyrosine-protein kinase</keyword>
<dbReference type="STRING" id="7918.ENSLOCP00000005239"/>
<comment type="subcellular location">
    <subcellularLocation>
        <location evidence="3">Cell membrane</location>
        <topology evidence="3">Single-pass type I membrane protein</topology>
    </subcellularLocation>
    <subcellularLocation>
        <location evidence="4">Cytoplasm</location>
    </subcellularLocation>
    <subcellularLocation>
        <location evidence="2">Endosome</location>
    </subcellularLocation>
    <subcellularLocation>
        <location evidence="34">Membrane</location>
        <topology evidence="34">Single-pass type I membrane protein</topology>
    </subcellularLocation>
    <subcellularLocation>
        <location evidence="1">Nucleus</location>
    </subcellularLocation>
</comment>
<evidence type="ECO:0000256" key="30">
    <source>
        <dbReference type="PIRSR" id="PIRSR000615-1"/>
    </source>
</evidence>
<evidence type="ECO:0000256" key="19">
    <source>
        <dbReference type="ARBA" id="ARBA00022782"/>
    </source>
</evidence>
<feature type="domain" description="Ig-like" evidence="38">
    <location>
        <begin position="419"/>
        <end position="540"/>
    </location>
</feature>
<keyword evidence="15" id="KW-0677">Repeat</keyword>
<dbReference type="GO" id="GO:0005524">
    <property type="term" value="F:ATP binding"/>
    <property type="evidence" value="ECO:0007669"/>
    <property type="project" value="UniProtKB-UniRule"/>
</dbReference>
<keyword evidence="26" id="KW-0325">Glycoprotein</keyword>
<keyword evidence="18" id="KW-0418">Kinase</keyword>
<keyword evidence="19" id="KW-0221">Differentiation</keyword>
<dbReference type="Pfam" id="PF21339">
    <property type="entry name" value="VEGFR-1-like_Ig-like"/>
    <property type="match status" value="1"/>
</dbReference>
<evidence type="ECO:0000256" key="29">
    <source>
        <dbReference type="ARBA" id="ARBA00051243"/>
    </source>
</evidence>
<keyword evidence="32" id="KW-0460">Magnesium</keyword>
<feature type="active site" description="Proton acceptor" evidence="30">
    <location>
        <position position="1030"/>
    </location>
</feature>
<dbReference type="InterPro" id="IPR055229">
    <property type="entry name" value="VEGFR1-3_5th"/>
</dbReference>
<dbReference type="GeneID" id="102685646"/>
<evidence type="ECO:0000256" key="4">
    <source>
        <dbReference type="ARBA" id="ARBA00004496"/>
    </source>
</evidence>
<keyword evidence="21" id="KW-1133">Transmembrane helix</keyword>
<dbReference type="InterPro" id="IPR013151">
    <property type="entry name" value="Immunoglobulin_dom"/>
</dbReference>
<feature type="binding site" evidence="31">
    <location>
        <begin position="839"/>
        <end position="846"/>
    </location>
    <ligand>
        <name>ATP</name>
        <dbReference type="ChEBI" id="CHEBI:30616"/>
    </ligand>
</feature>
<evidence type="ECO:0000259" key="37">
    <source>
        <dbReference type="PROSITE" id="PS50011"/>
    </source>
</evidence>
<dbReference type="InterPro" id="IPR007110">
    <property type="entry name" value="Ig-like_dom"/>
</dbReference>
<evidence type="ECO:0000256" key="14">
    <source>
        <dbReference type="ARBA" id="ARBA00022729"/>
    </source>
</evidence>
<keyword evidence="27" id="KW-0539">Nucleus</keyword>
<evidence type="ECO:0000256" key="26">
    <source>
        <dbReference type="ARBA" id="ARBA00023180"/>
    </source>
</evidence>
<dbReference type="Gene3D" id="2.60.40.10">
    <property type="entry name" value="Immunoglobulins"/>
    <property type="match status" value="7"/>
</dbReference>
<evidence type="ECO:0000256" key="9">
    <source>
        <dbReference type="ARBA" id="ARBA00022490"/>
    </source>
</evidence>
<dbReference type="EMBL" id="AHAT01003157">
    <property type="status" value="NOT_ANNOTATED_CDS"/>
    <property type="molecule type" value="Genomic_DNA"/>
</dbReference>
<dbReference type="GO" id="GO:0005768">
    <property type="term" value="C:endosome"/>
    <property type="evidence" value="ECO:0007669"/>
    <property type="project" value="UniProtKB-SubCell"/>
</dbReference>
<dbReference type="InterPro" id="IPR003599">
    <property type="entry name" value="Ig_sub"/>
</dbReference>
<evidence type="ECO:0000256" key="3">
    <source>
        <dbReference type="ARBA" id="ARBA00004251"/>
    </source>
</evidence>
<dbReference type="GO" id="GO:0046872">
    <property type="term" value="F:metal ion binding"/>
    <property type="evidence" value="ECO:0007669"/>
    <property type="project" value="UniProtKB-KW"/>
</dbReference>
<dbReference type="InterPro" id="IPR001824">
    <property type="entry name" value="Tyr_kinase_rcpt_3_CS"/>
</dbReference>
<dbReference type="CTD" id="2321"/>
<dbReference type="PANTHER" id="PTHR24416:SF390">
    <property type="entry name" value="VASCULAR ENDOTHELIAL GROWTH FACTOR RECEPTOR 1"/>
    <property type="match status" value="1"/>
</dbReference>
<keyword evidence="13 34" id="KW-0812">Transmembrane</keyword>
<dbReference type="InterPro" id="IPR009135">
    <property type="entry name" value="VEGFR1_rcpt"/>
</dbReference>
<evidence type="ECO:0000256" key="32">
    <source>
        <dbReference type="PIRSR" id="PIRSR000615-3"/>
    </source>
</evidence>
<dbReference type="GO" id="GO:0030335">
    <property type="term" value="P:positive regulation of cell migration"/>
    <property type="evidence" value="ECO:0000318"/>
    <property type="project" value="GO_Central"/>
</dbReference>
<evidence type="ECO:0000256" key="34">
    <source>
        <dbReference type="RuleBase" id="RU000311"/>
    </source>
</evidence>
<keyword evidence="24" id="KW-1015">Disulfide bond</keyword>
<dbReference type="FunFam" id="2.60.40.10:FF:000479">
    <property type="entry name" value="Vascular endothelial growth factor receptor 3"/>
    <property type="match status" value="1"/>
</dbReference>
<reference evidence="39" key="3">
    <citation type="submission" date="2025-09" db="UniProtKB">
        <authorList>
            <consortium name="Ensembl"/>
        </authorList>
    </citation>
    <scope>IDENTIFICATION</scope>
</reference>
<proteinExistence type="inferred from homology"/>
<dbReference type="GO" id="GO:0061966">
    <property type="term" value="P:establishment of left/right asymmetry"/>
    <property type="evidence" value="ECO:0007669"/>
    <property type="project" value="Ensembl"/>
</dbReference>
<evidence type="ECO:0000256" key="22">
    <source>
        <dbReference type="ARBA" id="ARBA00023136"/>
    </source>
</evidence>
<dbReference type="InterPro" id="IPR000719">
    <property type="entry name" value="Prot_kinase_dom"/>
</dbReference>
<dbReference type="InterPro" id="IPR050122">
    <property type="entry name" value="RTK"/>
</dbReference>
<evidence type="ECO:0000256" key="13">
    <source>
        <dbReference type="ARBA" id="ARBA00022692"/>
    </source>
</evidence>
<keyword evidence="14 36" id="KW-0732">Signal</keyword>
<feature type="binding site" evidence="31">
    <location>
        <position position="1034"/>
    </location>
    <ligand>
        <name>ATP</name>
        <dbReference type="ChEBI" id="CHEBI:30616"/>
    </ligand>
</feature>
<keyword evidence="25 34" id="KW-0675">Receptor</keyword>
<feature type="domain" description="Ig-like" evidence="38">
    <location>
        <begin position="30"/>
        <end position="116"/>
    </location>
</feature>
<dbReference type="OMA" id="SCGHIRP"/>
<feature type="domain" description="Ig-like" evidence="38">
    <location>
        <begin position="238"/>
        <end position="318"/>
    </location>
</feature>
<protein>
    <recommendedName>
        <fullName evidence="6">Vascular endothelial growth factor receptor 3</fullName>
        <ecNumber evidence="5">2.7.10.1</ecNumber>
    </recommendedName>
</protein>
<dbReference type="InterPro" id="IPR001245">
    <property type="entry name" value="Ser-Thr/Tyr_kinase_cat_dom"/>
</dbReference>
<dbReference type="InterPro" id="IPR013098">
    <property type="entry name" value="Ig_I-set"/>
</dbReference>
<dbReference type="PROSITE" id="PS00240">
    <property type="entry name" value="RECEPTOR_TYR_KIN_III"/>
    <property type="match status" value="1"/>
</dbReference>
<dbReference type="GO" id="GO:0016477">
    <property type="term" value="P:cell migration"/>
    <property type="evidence" value="ECO:0000318"/>
    <property type="project" value="GO_Central"/>
</dbReference>
<keyword evidence="12" id="KW-0808">Transferase</keyword>
<keyword evidence="8" id="KW-1003">Cell membrane</keyword>
<keyword evidence="16 31" id="KW-0547">Nucleotide-binding</keyword>
<dbReference type="GO" id="GO:0048010">
    <property type="term" value="P:vascular endothelial growth factor receptor signaling pathway"/>
    <property type="evidence" value="ECO:0000318"/>
    <property type="project" value="GO_Central"/>
</dbReference>
<dbReference type="SMART" id="SM00409">
    <property type="entry name" value="IG"/>
    <property type="match status" value="7"/>
</dbReference>
<keyword evidence="20 31" id="KW-0067">ATP-binding</keyword>
<dbReference type="FunFam" id="2.60.40.10:FF:000411">
    <property type="entry name" value="Vascular endothelial growth factor receptor 3"/>
    <property type="match status" value="1"/>
</dbReference>
<evidence type="ECO:0000256" key="8">
    <source>
        <dbReference type="ARBA" id="ARBA00022475"/>
    </source>
</evidence>
<dbReference type="GO" id="GO:0019838">
    <property type="term" value="F:growth factor binding"/>
    <property type="evidence" value="ECO:0000318"/>
    <property type="project" value="GO_Central"/>
</dbReference>
<dbReference type="Pfam" id="PF22854">
    <property type="entry name" value="VEGFR1-3_N_Ig-like"/>
    <property type="match status" value="1"/>
</dbReference>
<dbReference type="InterPro" id="IPR013783">
    <property type="entry name" value="Ig-like_fold"/>
</dbReference>
<dbReference type="InterPro" id="IPR041348">
    <property type="entry name" value="VEGFR-2_TMD"/>
</dbReference>
<evidence type="ECO:0000256" key="16">
    <source>
        <dbReference type="ARBA" id="ARBA00022741"/>
    </source>
</evidence>
<evidence type="ECO:0000256" key="12">
    <source>
        <dbReference type="ARBA" id="ARBA00022679"/>
    </source>
</evidence>
<dbReference type="InterPro" id="IPR003598">
    <property type="entry name" value="Ig_sub2"/>
</dbReference>
<sequence length="1340" mass="148359">MMHLVLIVLCGLSGSALSKVPRSKGRLSLPVLSVLGRQLVIEANQTLQLQCKGRSELSWAYPERVTVGRQKLNITGNRCGRGKELYCSTLTLVAAQAQSTGSYSCKYSRKRKRQATVYVYIKDSSRPFVELHSENPEVVYMTEGSGLIIPCRVTAPDITVSLNKFPAERLVPDGKSVIWNSKQGFIIPSPTYRNIGLFSCETVANGVLYSTKYLTHRQVNKIIDVYLNATSPLRMLHGDRLALNCTVTAEWNARVVFTWSYPGKANNSATITKRMIQGSANVFYSVLVIDPLRSSDRGLYRCQVQSGPSSRQTNTTLVVYEKPFINLKHRHGPVVEVTAGQKSYRLSSKLRAFPSPEVIWLKDGKIAAEQCSRYRVDGNSLVIRDVSEEDAGVYTILVGIQQYSLYRNLTVSLVVNVKPQIGEKAVSQDPGTYARGSRQTLLCTAYAFPPPQIQWLWHPCPKNSMKGLCQLPPSTKRTRVQVTTNGTDIENSVSSISQRSKVFEGRNKTVGLLVVEQALVSGFYRCVASNKIGTDRRDISFFVTDVPNGFSVEVEESPTEGAEMRLACTANRFLYTGVTWHLPTHTGPRALAEGGNRSQLALGEYSNTLHLRLGNITQEHSGTYTCTARRRHTGEIARLEQRVDVIAHQAPQLLGNLSSQVVNVSSTITLTCLAQGVPKPQLVWYKDNQELHQGSGILLSTGGSTLHIERITQEDEGWYTCAATNERGSVESSAYITVQAVYHSGVLALTGSADLTEKSNLEIPTLTCTCIVATLFWLLLTLFIRKLKRPSTPEIKTDCLSIIMDPGEVPLDEQCERLPYDASKWEFPRERLKLEKPLGRGAFGKVMQASAFGINKSSTCRTVAVKMLKEGATASEYKALMTELKILIHIGHHLNVVNLLGACTKYGGPLMVIVEYCKNGNLSNYLKSKREVFILHKDGSAQLPQDSRGAAPMGPQGEEKEGQARACSSQSSTSSGFEEEERNLNDTAEEEQGSDAFYNKPIAMEDLISYSFQVARGMEFLASRKCIHRDLAARNILLSENNVVKICDFGLARDIYKDPDYVRKGDARLPLKWMSPESIFDKVYTTQSDVWSYGVLLWEIFSLGASPYPGVQIDEEFCTKLKEGTRMRAPGYATPEIYNTMLACWETDPKERPTFSELVETLGDLLQANVQQDGKDYIPLNTVPSPNGGSQRYSSSSTDLSAGEDAQQPRFSYQSTGSLGYINTRRTQSVKTFDELSVKDRTFSDDYQTDSGMVLPSEELQALRWSSGKTRPLSSSCGFRAVSKSRESVPSAVVRPSVYSAPCGHKGDDLPIFSCGSDYEEPCCSTPPPDYNSAVFYPPL</sequence>
<feature type="domain" description="Ig-like" evidence="38">
    <location>
        <begin position="547"/>
        <end position="644"/>
    </location>
</feature>
<dbReference type="EC" id="2.7.10.1" evidence="5"/>
<feature type="domain" description="Ig-like" evidence="38">
    <location>
        <begin position="651"/>
        <end position="737"/>
    </location>
</feature>
<feature type="domain" description="Ig-like" evidence="38">
    <location>
        <begin position="323"/>
        <end position="412"/>
    </location>
</feature>
<feature type="binding site" evidence="31 33">
    <location>
        <position position="866"/>
    </location>
    <ligand>
        <name>ATP</name>
        <dbReference type="ChEBI" id="CHEBI:30616"/>
    </ligand>
</feature>
<dbReference type="Pfam" id="PF07714">
    <property type="entry name" value="PK_Tyr_Ser-Thr"/>
    <property type="match status" value="1"/>
</dbReference>
<dbReference type="Gene3D" id="3.30.200.20">
    <property type="entry name" value="Phosphorylase Kinase, domain 1"/>
    <property type="match status" value="1"/>
</dbReference>
<dbReference type="GO" id="GO:0060841">
    <property type="term" value="P:venous blood vessel development"/>
    <property type="evidence" value="ECO:0007669"/>
    <property type="project" value="Ensembl"/>
</dbReference>
<dbReference type="GO" id="GO:0008284">
    <property type="term" value="P:positive regulation of cell population proliferation"/>
    <property type="evidence" value="ECO:0000318"/>
    <property type="project" value="GO_Central"/>
</dbReference>
<dbReference type="FunFam" id="3.30.200.20:FF:000041">
    <property type="entry name" value="Vascular endothelial growth factor receptor 2"/>
    <property type="match status" value="1"/>
</dbReference>
<feature type="chain" id="PRO_5004867519" description="Vascular endothelial growth factor receptor 3" evidence="36">
    <location>
        <begin position="19"/>
        <end position="1340"/>
    </location>
</feature>
<dbReference type="PIRSF" id="PIRSF000615">
    <property type="entry name" value="TyrPK_CSF1-R"/>
    <property type="match status" value="1"/>
</dbReference>
<dbReference type="Pfam" id="PF00047">
    <property type="entry name" value="ig"/>
    <property type="match status" value="1"/>
</dbReference>
<evidence type="ECO:0000256" key="27">
    <source>
        <dbReference type="ARBA" id="ARBA00023242"/>
    </source>
</evidence>
<reference evidence="40" key="1">
    <citation type="submission" date="2011-12" db="EMBL/GenBank/DDBJ databases">
        <title>The Draft Genome of Lepisosteus oculatus.</title>
        <authorList>
            <consortium name="The Broad Institute Genome Assembly &amp; Analysis Group"/>
            <consortium name="Computational R&amp;D Group"/>
            <consortium name="and Sequencing Platform"/>
            <person name="Di Palma F."/>
            <person name="Alfoldi J."/>
            <person name="Johnson J."/>
            <person name="Berlin A."/>
            <person name="Gnerre S."/>
            <person name="Jaffe D."/>
            <person name="MacCallum I."/>
            <person name="Young S."/>
            <person name="Walker B.J."/>
            <person name="Lander E.S."/>
            <person name="Lindblad-Toh K."/>
        </authorList>
    </citation>
    <scope>NUCLEOTIDE SEQUENCE [LARGE SCALE GENOMIC DNA]</scope>
</reference>
<keyword evidence="10" id="KW-0597">Phosphoprotein</keyword>
<evidence type="ECO:0000256" key="35">
    <source>
        <dbReference type="SAM" id="MobiDB-lite"/>
    </source>
</evidence>
<dbReference type="GO" id="GO:0005634">
    <property type="term" value="C:nucleus"/>
    <property type="evidence" value="ECO:0007669"/>
    <property type="project" value="UniProtKB-SubCell"/>
</dbReference>
<evidence type="ECO:0000256" key="20">
    <source>
        <dbReference type="ARBA" id="ARBA00022840"/>
    </source>
</evidence>
<evidence type="ECO:0000256" key="11">
    <source>
        <dbReference type="ARBA" id="ARBA00022657"/>
    </source>
</evidence>
<dbReference type="GeneTree" id="ENSGT00940000158713"/>
<dbReference type="InterPro" id="IPR055238">
    <property type="entry name" value="VEGFR1-3_N_Ig-like"/>
</dbReference>
<keyword evidence="7" id="KW-0217">Developmental protein</keyword>
<dbReference type="FunFam" id="1.10.510.10:FF:000077">
    <property type="entry name" value="Vascular endothelial growth factor receptor 2"/>
    <property type="match status" value="1"/>
</dbReference>
<dbReference type="GO" id="GO:0002040">
    <property type="term" value="P:sprouting angiogenesis"/>
    <property type="evidence" value="ECO:0000318"/>
    <property type="project" value="GO_Central"/>
</dbReference>
<evidence type="ECO:0000256" key="18">
    <source>
        <dbReference type="ARBA" id="ARBA00022777"/>
    </source>
</evidence>
<dbReference type="CDD" id="cd00096">
    <property type="entry name" value="Ig"/>
    <property type="match status" value="2"/>
</dbReference>
<dbReference type="Gene3D" id="1.10.510.10">
    <property type="entry name" value="Transferase(Phosphotransferase) domain 1"/>
    <property type="match status" value="1"/>
</dbReference>
<dbReference type="GO" id="GO:0008016">
    <property type="term" value="P:regulation of heart contraction"/>
    <property type="evidence" value="ECO:0007669"/>
    <property type="project" value="Ensembl"/>
</dbReference>
<feature type="region of interest" description="Disordered" evidence="35">
    <location>
        <begin position="943"/>
        <end position="992"/>
    </location>
</feature>
<dbReference type="EMBL" id="AHAT01003158">
    <property type="status" value="NOT_ANNOTATED_CDS"/>
    <property type="molecule type" value="Genomic_DNA"/>
</dbReference>
<evidence type="ECO:0000256" key="36">
    <source>
        <dbReference type="SAM" id="SignalP"/>
    </source>
</evidence>
<dbReference type="FunFam" id="2.60.40.10:FF:000606">
    <property type="entry name" value="Vascular endothelial growth factor receptor 1"/>
    <property type="match status" value="1"/>
</dbReference>